<evidence type="ECO:0000256" key="1">
    <source>
        <dbReference type="ARBA" id="ARBA00022603"/>
    </source>
</evidence>
<keyword evidence="7" id="KW-1185">Reference proteome</keyword>
<evidence type="ECO:0000256" key="4">
    <source>
        <dbReference type="SAM" id="MobiDB-lite"/>
    </source>
</evidence>
<dbReference type="Pfam" id="PF08241">
    <property type="entry name" value="Methyltransf_11"/>
    <property type="match status" value="1"/>
</dbReference>
<dbReference type="PANTHER" id="PTHR43464:SF19">
    <property type="entry name" value="UBIQUINONE BIOSYNTHESIS O-METHYLTRANSFERASE, MITOCHONDRIAL"/>
    <property type="match status" value="1"/>
</dbReference>
<organism evidence="6 7">
    <name type="scientific">Diaporthe eres</name>
    <name type="common">Phomopsis oblonga</name>
    <dbReference type="NCBI Taxonomy" id="83184"/>
    <lineage>
        <taxon>Eukaryota</taxon>
        <taxon>Fungi</taxon>
        <taxon>Dikarya</taxon>
        <taxon>Ascomycota</taxon>
        <taxon>Pezizomycotina</taxon>
        <taxon>Sordariomycetes</taxon>
        <taxon>Sordariomycetidae</taxon>
        <taxon>Diaporthales</taxon>
        <taxon>Diaporthaceae</taxon>
        <taxon>Diaporthe</taxon>
        <taxon>Diaporthe eres species complex</taxon>
    </lineage>
</organism>
<feature type="region of interest" description="Disordered" evidence="4">
    <location>
        <begin position="87"/>
        <end position="106"/>
    </location>
</feature>
<proteinExistence type="predicted"/>
<dbReference type="InterPro" id="IPR013216">
    <property type="entry name" value="Methyltransf_11"/>
</dbReference>
<reference evidence="6 7" key="1">
    <citation type="submission" date="2024-02" db="EMBL/GenBank/DDBJ databases">
        <title>De novo assembly and annotation of 12 fungi associated with fruit tree decline syndrome in Ontario, Canada.</title>
        <authorList>
            <person name="Sulman M."/>
            <person name="Ellouze W."/>
            <person name="Ilyukhin E."/>
        </authorList>
    </citation>
    <scope>NUCLEOTIDE SEQUENCE [LARGE SCALE GENOMIC DNA]</scope>
    <source>
        <strain evidence="6 7">M169</strain>
    </source>
</reference>
<evidence type="ECO:0000256" key="3">
    <source>
        <dbReference type="ARBA" id="ARBA00022691"/>
    </source>
</evidence>
<dbReference type="Proteomes" id="UP001430848">
    <property type="component" value="Unassembled WGS sequence"/>
</dbReference>
<feature type="domain" description="Methyltransferase type 11" evidence="5">
    <location>
        <begin position="50"/>
        <end position="159"/>
    </location>
</feature>
<keyword evidence="1" id="KW-0489">Methyltransferase</keyword>
<evidence type="ECO:0000313" key="7">
    <source>
        <dbReference type="Proteomes" id="UP001430848"/>
    </source>
</evidence>
<protein>
    <recommendedName>
        <fullName evidence="5">Methyltransferase type 11 domain-containing protein</fullName>
    </recommendedName>
</protein>
<name>A0ABR1NSK2_DIAER</name>
<evidence type="ECO:0000313" key="6">
    <source>
        <dbReference type="EMBL" id="KAK7713742.1"/>
    </source>
</evidence>
<dbReference type="InterPro" id="IPR029063">
    <property type="entry name" value="SAM-dependent_MTases_sf"/>
</dbReference>
<dbReference type="SUPFAM" id="SSF53335">
    <property type="entry name" value="S-adenosyl-L-methionine-dependent methyltransferases"/>
    <property type="match status" value="1"/>
</dbReference>
<dbReference type="PANTHER" id="PTHR43464">
    <property type="entry name" value="METHYLTRANSFERASE"/>
    <property type="match status" value="1"/>
</dbReference>
<gene>
    <name evidence="6" type="ORF">SLS63_011984</name>
</gene>
<dbReference type="Gene3D" id="3.40.50.150">
    <property type="entry name" value="Vaccinia Virus protein VP39"/>
    <property type="match status" value="1"/>
</dbReference>
<comment type="caution">
    <text evidence="6">The sequence shown here is derived from an EMBL/GenBank/DDBJ whole genome shotgun (WGS) entry which is preliminary data.</text>
</comment>
<accession>A0ABR1NSK2</accession>
<dbReference type="EMBL" id="JAKNSF020000123">
    <property type="protein sequence ID" value="KAK7713742.1"/>
    <property type="molecule type" value="Genomic_DNA"/>
</dbReference>
<evidence type="ECO:0000259" key="5">
    <source>
        <dbReference type="Pfam" id="PF08241"/>
    </source>
</evidence>
<keyword evidence="3" id="KW-0949">S-adenosyl-L-methionine</keyword>
<dbReference type="CDD" id="cd02440">
    <property type="entry name" value="AdoMet_MTases"/>
    <property type="match status" value="1"/>
</dbReference>
<keyword evidence="2" id="KW-0808">Transferase</keyword>
<evidence type="ECO:0000256" key="2">
    <source>
        <dbReference type="ARBA" id="ARBA00022679"/>
    </source>
</evidence>
<sequence>MAATQNIYDTPDFFEAYAALPRQVHGLSSAKEWPTLQRLLPADLRGADVLDLGCGFGWYCRWFTAERGAASARGVDISERMLARAREMTPGSDAEGAEGTERTDTSSITFERADLEAVELPAGAYDLVFSALALHYVSGLERLLAQVHGALRPGGALVFSVEHPLLTAPRRQGFVTDAEGVRYWPLDNYHDEGERVSTWLGSSVRKQHRSTGTYVNLLLSAGFDIRGFEDWHPELTEEYRNSAWGKNWIRTSFLLISAVKR</sequence>